<accession>A0A1H4FFS5</accession>
<name>A0A1H4FFS5_9BACT</name>
<dbReference type="Proteomes" id="UP000183253">
    <property type="component" value="Unassembled WGS sequence"/>
</dbReference>
<dbReference type="EMBL" id="FNRI01000010">
    <property type="protein sequence ID" value="SEA95680.1"/>
    <property type="molecule type" value="Genomic_DNA"/>
</dbReference>
<proteinExistence type="predicted"/>
<evidence type="ECO:0000313" key="2">
    <source>
        <dbReference type="Proteomes" id="UP000183253"/>
    </source>
</evidence>
<dbReference type="STRING" id="1033731.SAMN05444145_11025"/>
<organism evidence="1 2">
    <name type="scientific">Alistipes timonensis JC136</name>
    <dbReference type="NCBI Taxonomy" id="1033731"/>
    <lineage>
        <taxon>Bacteria</taxon>
        <taxon>Pseudomonadati</taxon>
        <taxon>Bacteroidota</taxon>
        <taxon>Bacteroidia</taxon>
        <taxon>Bacteroidales</taxon>
        <taxon>Rikenellaceae</taxon>
        <taxon>Alistipes</taxon>
    </lineage>
</organism>
<dbReference type="AlphaFoldDB" id="A0A1H4FFS5"/>
<sequence length="321" mass="36446">MTELSNTALIRAIHAHTPPDSTPASVLMDVLNIGREAAYRRMRGEVRFTFGEASALSAHLRFSLDGVTGSSVGGNALFSLAFTEFDASLDLYNGILEQNIRFFREIASDPTAVFASAVNSIPAEYYLKYENLTRFKLFKSLYQHEMGDVSVPTFEELQLSASLRRNALEYVQSVQLVPQSHVIFDGSAFMHWVNAIRAFRAMHLISDQSVALLKEELFELVKDSEKMAGEGEYENGNRVNFYLSEVDLEASYAYISSERYKVAGIALFSLNSMHTFDPMMYEYVKKWVRNQRRFASLISGTGELSRIHHFKRQREILGRLE</sequence>
<protein>
    <submittedName>
        <fullName evidence="1">Uncharacterized protein</fullName>
    </submittedName>
</protein>
<evidence type="ECO:0000313" key="1">
    <source>
        <dbReference type="EMBL" id="SEA95680.1"/>
    </source>
</evidence>
<dbReference type="OrthoDB" id="1098026at2"/>
<dbReference type="RefSeq" id="WP_044106701.1">
    <property type="nucleotide sequence ID" value="NZ_CAEG01000017.1"/>
</dbReference>
<keyword evidence="2" id="KW-1185">Reference proteome</keyword>
<gene>
    <name evidence="1" type="ORF">SAMN05444145_11025</name>
</gene>
<reference evidence="1 2" key="1">
    <citation type="submission" date="2016-10" db="EMBL/GenBank/DDBJ databases">
        <authorList>
            <person name="de Groot N.N."/>
        </authorList>
    </citation>
    <scope>NUCLEOTIDE SEQUENCE [LARGE SCALE GENOMIC DNA]</scope>
    <source>
        <strain evidence="1 2">DSM 25383</strain>
    </source>
</reference>